<evidence type="ECO:0000313" key="3">
    <source>
        <dbReference type="Proteomes" id="UP000799767"/>
    </source>
</evidence>
<accession>A0A6A6PUH1</accession>
<dbReference type="Pfam" id="PF24864">
    <property type="entry name" value="DUF7730"/>
    <property type="match status" value="1"/>
</dbReference>
<dbReference type="GeneID" id="54478129"/>
<dbReference type="OrthoDB" id="5413827at2759"/>
<dbReference type="Proteomes" id="UP000799767">
    <property type="component" value="Unassembled WGS sequence"/>
</dbReference>
<dbReference type="RefSeq" id="XP_033589911.1">
    <property type="nucleotide sequence ID" value="XM_033737127.1"/>
</dbReference>
<organism evidence="2 3">
    <name type="scientific">Neohortaea acidophila</name>
    <dbReference type="NCBI Taxonomy" id="245834"/>
    <lineage>
        <taxon>Eukaryota</taxon>
        <taxon>Fungi</taxon>
        <taxon>Dikarya</taxon>
        <taxon>Ascomycota</taxon>
        <taxon>Pezizomycotina</taxon>
        <taxon>Dothideomycetes</taxon>
        <taxon>Dothideomycetidae</taxon>
        <taxon>Mycosphaerellales</taxon>
        <taxon>Teratosphaeriaceae</taxon>
        <taxon>Neohortaea</taxon>
    </lineage>
</organism>
<keyword evidence="3" id="KW-1185">Reference proteome</keyword>
<dbReference type="InterPro" id="IPR056632">
    <property type="entry name" value="DUF7730"/>
</dbReference>
<sequence>MSIRHIDLTSSSTSTIAANAMEIPTRPFPFLRLPSELRIKIYSQILGGRIIHIGGTAHQPYTDSHISNGRCCSCVSRLDDQACFAKYTGAGKALVGKVPADRFSARHRDCFRYPVSHTLNLGFLSVCKQIHAEAASIVFEENIFTLVRPTALPLFLDRLAPSQSRNLRQLRIYSAESRVKWLGNLLRDTNLADYLHGFQRLEVYVELKPFDVETHGMRIVEEQRWRLAGAEVFKLASLREVQLMIVTPEWTDVEKGELSEATTNALQQWEMELRYSLMPLLPLQVASGLFQVK</sequence>
<dbReference type="PANTHER" id="PTHR38790:SF4">
    <property type="entry name" value="2EXR DOMAIN-CONTAINING PROTEIN"/>
    <property type="match status" value="1"/>
</dbReference>
<protein>
    <recommendedName>
        <fullName evidence="1">DUF7730 domain-containing protein</fullName>
    </recommendedName>
</protein>
<evidence type="ECO:0000313" key="2">
    <source>
        <dbReference type="EMBL" id="KAF2483341.1"/>
    </source>
</evidence>
<gene>
    <name evidence="2" type="ORF">BDY17DRAFT_324085</name>
</gene>
<evidence type="ECO:0000259" key="1">
    <source>
        <dbReference type="Pfam" id="PF24864"/>
    </source>
</evidence>
<dbReference type="AlphaFoldDB" id="A0A6A6PUH1"/>
<dbReference type="EMBL" id="MU001635">
    <property type="protein sequence ID" value="KAF2483341.1"/>
    <property type="molecule type" value="Genomic_DNA"/>
</dbReference>
<proteinExistence type="predicted"/>
<feature type="domain" description="DUF7730" evidence="1">
    <location>
        <begin position="30"/>
        <end position="175"/>
    </location>
</feature>
<name>A0A6A6PUH1_9PEZI</name>
<dbReference type="PANTHER" id="PTHR38790">
    <property type="entry name" value="2EXR DOMAIN-CONTAINING PROTEIN-RELATED"/>
    <property type="match status" value="1"/>
</dbReference>
<reference evidence="2" key="1">
    <citation type="journal article" date="2020" name="Stud. Mycol.">
        <title>101 Dothideomycetes genomes: a test case for predicting lifestyles and emergence of pathogens.</title>
        <authorList>
            <person name="Haridas S."/>
            <person name="Albert R."/>
            <person name="Binder M."/>
            <person name="Bloem J."/>
            <person name="Labutti K."/>
            <person name="Salamov A."/>
            <person name="Andreopoulos B."/>
            <person name="Baker S."/>
            <person name="Barry K."/>
            <person name="Bills G."/>
            <person name="Bluhm B."/>
            <person name="Cannon C."/>
            <person name="Castanera R."/>
            <person name="Culley D."/>
            <person name="Daum C."/>
            <person name="Ezra D."/>
            <person name="Gonzalez J."/>
            <person name="Henrissat B."/>
            <person name="Kuo A."/>
            <person name="Liang C."/>
            <person name="Lipzen A."/>
            <person name="Lutzoni F."/>
            <person name="Magnuson J."/>
            <person name="Mondo S."/>
            <person name="Nolan M."/>
            <person name="Ohm R."/>
            <person name="Pangilinan J."/>
            <person name="Park H.-J."/>
            <person name="Ramirez L."/>
            <person name="Alfaro M."/>
            <person name="Sun H."/>
            <person name="Tritt A."/>
            <person name="Yoshinaga Y."/>
            <person name="Zwiers L.-H."/>
            <person name="Turgeon B."/>
            <person name="Goodwin S."/>
            <person name="Spatafora J."/>
            <person name="Crous P."/>
            <person name="Grigoriev I."/>
        </authorList>
    </citation>
    <scope>NUCLEOTIDE SEQUENCE</scope>
    <source>
        <strain evidence="2">CBS 113389</strain>
    </source>
</reference>